<dbReference type="EMBL" id="CAJJDN010000069">
    <property type="protein sequence ID" value="CAD8097687.1"/>
    <property type="molecule type" value="Genomic_DNA"/>
</dbReference>
<keyword evidence="3" id="KW-1015">Disulfide bond</keyword>
<protein>
    <submittedName>
        <fullName evidence="4">Uncharacterized protein</fullName>
    </submittedName>
</protein>
<dbReference type="OrthoDB" id="27819at2759"/>
<evidence type="ECO:0000256" key="2">
    <source>
        <dbReference type="ARBA" id="ARBA00022737"/>
    </source>
</evidence>
<evidence type="ECO:0000256" key="3">
    <source>
        <dbReference type="ARBA" id="ARBA00023157"/>
    </source>
</evidence>
<evidence type="ECO:0000313" key="4">
    <source>
        <dbReference type="EMBL" id="CAD8097687.1"/>
    </source>
</evidence>
<keyword evidence="2" id="KW-0677">Repeat</keyword>
<dbReference type="Proteomes" id="UP000692954">
    <property type="component" value="Unassembled WGS sequence"/>
</dbReference>
<dbReference type="PANTHER" id="PTHR38934:SF6">
    <property type="entry name" value="CHROMOSOME UNDETERMINED SCAFFOLD_176, WHOLE GENOME SHOTGUN SEQUENCE"/>
    <property type="match status" value="1"/>
</dbReference>
<keyword evidence="5" id="KW-1185">Reference proteome</keyword>
<name>A0A8S1P3T0_9CILI</name>
<evidence type="ECO:0000313" key="5">
    <source>
        <dbReference type="Proteomes" id="UP000692954"/>
    </source>
</evidence>
<dbReference type="Pfam" id="PF13948">
    <property type="entry name" value="DUF4215"/>
    <property type="match status" value="3"/>
</dbReference>
<dbReference type="PANTHER" id="PTHR38934">
    <property type="entry name" value="HYPHALLY REGULATED CELL WALL PROTEIN 1"/>
    <property type="match status" value="1"/>
</dbReference>
<dbReference type="AlphaFoldDB" id="A0A8S1P3T0"/>
<dbReference type="InterPro" id="IPR011936">
    <property type="entry name" value="Myxo_disulph_rpt"/>
</dbReference>
<comment type="caution">
    <text evidence="4">The sequence shown here is derived from an EMBL/GenBank/DDBJ whole genome shotgun (WGS) entry which is preliminary data.</text>
</comment>
<proteinExistence type="predicted"/>
<gene>
    <name evidence="4" type="ORF">PSON_ATCC_30995.1.T0690003</name>
</gene>
<evidence type="ECO:0000256" key="1">
    <source>
        <dbReference type="ARBA" id="ARBA00022729"/>
    </source>
</evidence>
<dbReference type="NCBIfam" id="TIGR02232">
    <property type="entry name" value="myxo_disulf_rpt"/>
    <property type="match status" value="1"/>
</dbReference>
<reference evidence="4" key="1">
    <citation type="submission" date="2021-01" db="EMBL/GenBank/DDBJ databases">
        <authorList>
            <consortium name="Genoscope - CEA"/>
            <person name="William W."/>
        </authorList>
    </citation>
    <scope>NUCLEOTIDE SEQUENCE</scope>
</reference>
<organism evidence="4 5">
    <name type="scientific">Paramecium sonneborni</name>
    <dbReference type="NCBI Taxonomy" id="65129"/>
    <lineage>
        <taxon>Eukaryota</taxon>
        <taxon>Sar</taxon>
        <taxon>Alveolata</taxon>
        <taxon>Ciliophora</taxon>
        <taxon>Intramacronucleata</taxon>
        <taxon>Oligohymenophorea</taxon>
        <taxon>Peniculida</taxon>
        <taxon>Parameciidae</taxon>
        <taxon>Paramecium</taxon>
    </lineage>
</organism>
<accession>A0A8S1P3T0</accession>
<sequence length="401" mass="46137">MIKILKIKIEGITLYYELQTNKKIIIDLECIGSNSQTFYGIQNLIIVGFSECKPAYKFNLFYYQTNINPCIPICGDKIIVEDEECDDGNEDPFDGCFNCRYHCEEFCEYLKKFEINIENVIYELAYYFDVLQFSCIFECSFCTNNLCMKFNYGYYLNPYTNQCLSICGDSILQASEQFDDDNYDGCSNCQLIQYEKCDQDPQIIKHRFSICYQGICLKCNDGFLQDGDTCTSVCGDSLINMQEEECDSENYGCNHCKILKGYVCGKLPYSNCQSCDKECNQCSSLDKINLICIEGYYAIQDKCFKCDSNCIDCNLQSNLCTSCFREDCDFCESIPGLYADLKIKKCNSICGDGIQVELYEQCDDHNEKNGDGCDSQCNLEFSNDELNQFKNYQFQGNNTYD</sequence>
<keyword evidence="1" id="KW-0732">Signal</keyword>